<gene>
    <name evidence="3" type="ORF">ATL17_1048</name>
</gene>
<dbReference type="OrthoDB" id="5432555at2"/>
<dbReference type="InterPro" id="IPR036249">
    <property type="entry name" value="Thioredoxin-like_sf"/>
</dbReference>
<dbReference type="EMBL" id="SNYR01000001">
    <property type="protein sequence ID" value="TDQ67041.1"/>
    <property type="molecule type" value="Genomic_DNA"/>
</dbReference>
<comment type="similarity">
    <text evidence="1 2">Belongs to the ArsC family.</text>
</comment>
<name>A0A4R6VU92_9HYPH</name>
<evidence type="ECO:0000256" key="1">
    <source>
        <dbReference type="ARBA" id="ARBA00007198"/>
    </source>
</evidence>
<evidence type="ECO:0000313" key="3">
    <source>
        <dbReference type="EMBL" id="TDQ67041.1"/>
    </source>
</evidence>
<organism evidence="3 4">
    <name type="scientific">Maritalea mobilis</name>
    <dbReference type="NCBI Taxonomy" id="483324"/>
    <lineage>
        <taxon>Bacteria</taxon>
        <taxon>Pseudomonadati</taxon>
        <taxon>Pseudomonadota</taxon>
        <taxon>Alphaproteobacteria</taxon>
        <taxon>Hyphomicrobiales</taxon>
        <taxon>Devosiaceae</taxon>
        <taxon>Maritalea</taxon>
    </lineage>
</organism>
<evidence type="ECO:0000256" key="2">
    <source>
        <dbReference type="PROSITE-ProRule" id="PRU01282"/>
    </source>
</evidence>
<reference evidence="3 4" key="1">
    <citation type="submission" date="2019-03" db="EMBL/GenBank/DDBJ databases">
        <title>Genomic Encyclopedia of Type Strains, Phase III (KMG-III): the genomes of soil and plant-associated and newly described type strains.</title>
        <authorList>
            <person name="Whitman W."/>
        </authorList>
    </citation>
    <scope>NUCLEOTIDE SEQUENCE [LARGE SCALE GENOMIC DNA]</scope>
    <source>
        <strain evidence="3 4">CGMCC 1.7002</strain>
    </source>
</reference>
<dbReference type="Proteomes" id="UP000295391">
    <property type="component" value="Unassembled WGS sequence"/>
</dbReference>
<accession>A0A4R6VU92</accession>
<dbReference type="PANTHER" id="PTHR30041:SF8">
    <property type="entry name" value="PROTEIN YFFB"/>
    <property type="match status" value="1"/>
</dbReference>
<evidence type="ECO:0000313" key="4">
    <source>
        <dbReference type="Proteomes" id="UP000295391"/>
    </source>
</evidence>
<dbReference type="AlphaFoldDB" id="A0A4R6VU92"/>
<proteinExistence type="inferred from homology"/>
<dbReference type="Gene3D" id="3.40.30.10">
    <property type="entry name" value="Glutaredoxin"/>
    <property type="match status" value="1"/>
</dbReference>
<sequence length="110" mass="12178">MTKLYGLKNCDTCRKAQKALEAEGREVAFHDVKKEPLSRGQLADFLETFGADKLVNKKSTTWRGLSEAEKAGDPLDLLVANASLMKRPVIIDGEKKYLGWQKDVQAALIG</sequence>
<dbReference type="RefSeq" id="WP_133571686.1">
    <property type="nucleotide sequence ID" value="NZ_SNYR01000001.1"/>
</dbReference>
<protein>
    <submittedName>
        <fullName evidence="3">Spx/MgsR family transcriptional regulator</fullName>
    </submittedName>
</protein>
<dbReference type="PROSITE" id="PS51353">
    <property type="entry name" value="ARSC"/>
    <property type="match status" value="1"/>
</dbReference>
<dbReference type="InterPro" id="IPR006660">
    <property type="entry name" value="Arsenate_reductase-like"/>
</dbReference>
<dbReference type="Pfam" id="PF03960">
    <property type="entry name" value="ArsC"/>
    <property type="match status" value="1"/>
</dbReference>
<dbReference type="PANTHER" id="PTHR30041">
    <property type="entry name" value="ARSENATE REDUCTASE"/>
    <property type="match status" value="1"/>
</dbReference>
<comment type="caution">
    <text evidence="3">The sequence shown here is derived from an EMBL/GenBank/DDBJ whole genome shotgun (WGS) entry which is preliminary data.</text>
</comment>
<dbReference type="SUPFAM" id="SSF52833">
    <property type="entry name" value="Thioredoxin-like"/>
    <property type="match status" value="1"/>
</dbReference>
<keyword evidence="4" id="KW-1185">Reference proteome</keyword>